<sequence length="136" mass="15794">MIEKTTYRITFDCRQLEVAGATMILMYILNLDFVKDAQNILENLDLRAIFDGFLDILQCVQCVNLLYGDKSLRSLKLTINEELRNVSSWLMKNTTIIQGPQWLAISENRTYEKFFFKTGCNNLEYCSHLSSFSTKV</sequence>
<keyword evidence="2" id="KW-1185">Reference proteome</keyword>
<name>A0A3M6UMY5_POCDA</name>
<protein>
    <submittedName>
        <fullName evidence="1">Uncharacterized protein</fullName>
    </submittedName>
</protein>
<evidence type="ECO:0000313" key="1">
    <source>
        <dbReference type="EMBL" id="RMX54992.1"/>
    </source>
</evidence>
<proteinExistence type="predicted"/>
<comment type="caution">
    <text evidence="1">The sequence shown here is derived from an EMBL/GenBank/DDBJ whole genome shotgun (WGS) entry which is preliminary data.</text>
</comment>
<evidence type="ECO:0000313" key="2">
    <source>
        <dbReference type="Proteomes" id="UP000275408"/>
    </source>
</evidence>
<dbReference type="EMBL" id="RCHS01001144">
    <property type="protein sequence ID" value="RMX54992.1"/>
    <property type="molecule type" value="Genomic_DNA"/>
</dbReference>
<organism evidence="1 2">
    <name type="scientific">Pocillopora damicornis</name>
    <name type="common">Cauliflower coral</name>
    <name type="synonym">Millepora damicornis</name>
    <dbReference type="NCBI Taxonomy" id="46731"/>
    <lineage>
        <taxon>Eukaryota</taxon>
        <taxon>Metazoa</taxon>
        <taxon>Cnidaria</taxon>
        <taxon>Anthozoa</taxon>
        <taxon>Hexacorallia</taxon>
        <taxon>Scleractinia</taxon>
        <taxon>Astrocoeniina</taxon>
        <taxon>Pocilloporidae</taxon>
        <taxon>Pocillopora</taxon>
    </lineage>
</organism>
<accession>A0A3M6UMY5</accession>
<reference evidence="1 2" key="1">
    <citation type="journal article" date="2018" name="Sci. Rep.">
        <title>Comparative analysis of the Pocillopora damicornis genome highlights role of immune system in coral evolution.</title>
        <authorList>
            <person name="Cunning R."/>
            <person name="Bay R.A."/>
            <person name="Gillette P."/>
            <person name="Baker A.C."/>
            <person name="Traylor-Knowles N."/>
        </authorList>
    </citation>
    <scope>NUCLEOTIDE SEQUENCE [LARGE SCALE GENOMIC DNA]</scope>
    <source>
        <strain evidence="1">RSMAS</strain>
        <tissue evidence="1">Whole animal</tissue>
    </source>
</reference>
<gene>
    <name evidence="1" type="ORF">pdam_00016171</name>
</gene>
<dbReference type="AlphaFoldDB" id="A0A3M6UMY5"/>
<dbReference type="Proteomes" id="UP000275408">
    <property type="component" value="Unassembled WGS sequence"/>
</dbReference>